<gene>
    <name evidence="1" type="ORF">BN961_01950</name>
</gene>
<keyword evidence="2" id="KW-1185">Reference proteome</keyword>
<organism evidence="1 2">
    <name type="scientific">Afipia felis</name>
    <name type="common">Cat scratch disease bacillus</name>
    <dbReference type="NCBI Taxonomy" id="1035"/>
    <lineage>
        <taxon>Bacteria</taxon>
        <taxon>Pseudomonadati</taxon>
        <taxon>Pseudomonadota</taxon>
        <taxon>Alphaproteobacteria</taxon>
        <taxon>Hyphomicrobiales</taxon>
        <taxon>Nitrobacteraceae</taxon>
        <taxon>Afipia</taxon>
    </lineage>
</organism>
<evidence type="ECO:0000313" key="1">
    <source>
        <dbReference type="EMBL" id="CEG08534.1"/>
    </source>
</evidence>
<dbReference type="Proteomes" id="UP000035762">
    <property type="component" value="Unassembled WGS sequence"/>
</dbReference>
<protein>
    <submittedName>
        <fullName evidence="1">Uncharacterized protein</fullName>
    </submittedName>
</protein>
<reference evidence="1 2" key="1">
    <citation type="journal article" date="2014" name="Genome Announc.">
        <title>Genome Sequence of Afipia felis Strain 76713, Isolated in Hospital Water Using an Amoeba Co-Culture Procedure.</title>
        <authorList>
            <person name="Benamar S."/>
            <person name="La Scola B."/>
            <person name="Croce O."/>
        </authorList>
    </citation>
    <scope>NUCLEOTIDE SEQUENCE [LARGE SCALE GENOMIC DNA]</scope>
    <source>
        <strain evidence="1 2">76713</strain>
    </source>
</reference>
<dbReference type="AlphaFoldDB" id="A0A090MSE0"/>
<proteinExistence type="predicted"/>
<comment type="caution">
    <text evidence="1">The sequence shown here is derived from an EMBL/GenBank/DDBJ whole genome shotgun (WGS) entry which is preliminary data.</text>
</comment>
<dbReference type="EMBL" id="CCAZ020000001">
    <property type="protein sequence ID" value="CEG08534.1"/>
    <property type="molecule type" value="Genomic_DNA"/>
</dbReference>
<accession>A0A090MSE0</accession>
<evidence type="ECO:0000313" key="2">
    <source>
        <dbReference type="Proteomes" id="UP000035762"/>
    </source>
</evidence>
<sequence length="123" mass="13062">MMMPSITAMPNNAMKPIAADTLNGTPLNKRPSTPPSTAIGITLIASMVSTIEPKLNHSRTPINARLIGTTIDSRLIASCKLLNSPTHSRCVPGGSFTSAATFSCASRMVLPRSRSRTENLIGR</sequence>
<name>A0A090MSE0_AFIFE</name>